<evidence type="ECO:0000313" key="3">
    <source>
        <dbReference type="Proteomes" id="UP000886523"/>
    </source>
</evidence>
<dbReference type="Proteomes" id="UP000886523">
    <property type="component" value="Unassembled WGS sequence"/>
</dbReference>
<feature type="signal peptide" evidence="1">
    <location>
        <begin position="1"/>
        <end position="37"/>
    </location>
</feature>
<organism evidence="2 3">
    <name type="scientific">Hydnum rufescens UP504</name>
    <dbReference type="NCBI Taxonomy" id="1448309"/>
    <lineage>
        <taxon>Eukaryota</taxon>
        <taxon>Fungi</taxon>
        <taxon>Dikarya</taxon>
        <taxon>Basidiomycota</taxon>
        <taxon>Agaricomycotina</taxon>
        <taxon>Agaricomycetes</taxon>
        <taxon>Cantharellales</taxon>
        <taxon>Hydnaceae</taxon>
        <taxon>Hydnum</taxon>
    </lineage>
</organism>
<dbReference type="AlphaFoldDB" id="A0A9P6AQY7"/>
<gene>
    <name evidence="2" type="ORF">BS47DRAFT_1364849</name>
</gene>
<reference evidence="2" key="1">
    <citation type="journal article" date="2020" name="Nat. Commun.">
        <title>Large-scale genome sequencing of mycorrhizal fungi provides insights into the early evolution of symbiotic traits.</title>
        <authorList>
            <person name="Miyauchi S."/>
            <person name="Kiss E."/>
            <person name="Kuo A."/>
            <person name="Drula E."/>
            <person name="Kohler A."/>
            <person name="Sanchez-Garcia M."/>
            <person name="Morin E."/>
            <person name="Andreopoulos B."/>
            <person name="Barry K.W."/>
            <person name="Bonito G."/>
            <person name="Buee M."/>
            <person name="Carver A."/>
            <person name="Chen C."/>
            <person name="Cichocki N."/>
            <person name="Clum A."/>
            <person name="Culley D."/>
            <person name="Crous P.W."/>
            <person name="Fauchery L."/>
            <person name="Girlanda M."/>
            <person name="Hayes R.D."/>
            <person name="Keri Z."/>
            <person name="LaButti K."/>
            <person name="Lipzen A."/>
            <person name="Lombard V."/>
            <person name="Magnuson J."/>
            <person name="Maillard F."/>
            <person name="Murat C."/>
            <person name="Nolan M."/>
            <person name="Ohm R.A."/>
            <person name="Pangilinan J."/>
            <person name="Pereira M.F."/>
            <person name="Perotto S."/>
            <person name="Peter M."/>
            <person name="Pfister S."/>
            <person name="Riley R."/>
            <person name="Sitrit Y."/>
            <person name="Stielow J.B."/>
            <person name="Szollosi G."/>
            <person name="Zifcakova L."/>
            <person name="Stursova M."/>
            <person name="Spatafora J.W."/>
            <person name="Tedersoo L."/>
            <person name="Vaario L.M."/>
            <person name="Yamada A."/>
            <person name="Yan M."/>
            <person name="Wang P."/>
            <person name="Xu J."/>
            <person name="Bruns T."/>
            <person name="Baldrian P."/>
            <person name="Vilgalys R."/>
            <person name="Dunand C."/>
            <person name="Henrissat B."/>
            <person name="Grigoriev I.V."/>
            <person name="Hibbett D."/>
            <person name="Nagy L.G."/>
            <person name="Martin F.M."/>
        </authorList>
    </citation>
    <scope>NUCLEOTIDE SEQUENCE</scope>
    <source>
        <strain evidence="2">UP504</strain>
    </source>
</reference>
<accession>A0A9P6AQY7</accession>
<dbReference type="OrthoDB" id="411017at2759"/>
<keyword evidence="1" id="KW-0732">Signal</keyword>
<proteinExistence type="predicted"/>
<protein>
    <submittedName>
        <fullName evidence="2">Uncharacterized protein</fullName>
    </submittedName>
</protein>
<comment type="caution">
    <text evidence="2">The sequence shown here is derived from an EMBL/GenBank/DDBJ whole genome shotgun (WGS) entry which is preliminary data.</text>
</comment>
<evidence type="ECO:0000256" key="1">
    <source>
        <dbReference type="SAM" id="SignalP"/>
    </source>
</evidence>
<name>A0A9P6AQY7_9AGAM</name>
<keyword evidence="3" id="KW-1185">Reference proteome</keyword>
<sequence length="166" mass="18837">MWRRSQSWDLWVWIGRRAGNSRIWMWFASTLAGLVEGGVRIYEAEVEKVGDLSTLEGDEDEVRSSDLNMAGLGSPAQTLHGLDIRLRTTSLSFSEPATCSNIHWLVRSPSKMRTVLVYGDEYPPLFLAMPGLQRPDSWVHLISLLIFIIRQQCLCVLPQSIVNFLC</sequence>
<evidence type="ECO:0000313" key="2">
    <source>
        <dbReference type="EMBL" id="KAF9510062.1"/>
    </source>
</evidence>
<dbReference type="EMBL" id="MU129024">
    <property type="protein sequence ID" value="KAF9510062.1"/>
    <property type="molecule type" value="Genomic_DNA"/>
</dbReference>
<feature type="chain" id="PRO_5040268049" evidence="1">
    <location>
        <begin position="38"/>
        <end position="166"/>
    </location>
</feature>